<reference evidence="2" key="2">
    <citation type="submission" date="2020-07" db="EMBL/GenBank/DDBJ databases">
        <authorList>
            <person name="Vera ALvarez R."/>
            <person name="Arias-Moreno D.M."/>
            <person name="Jimenez-Jacinto V."/>
            <person name="Jimenez-Bremont J.F."/>
            <person name="Swaminathan K."/>
            <person name="Moose S.P."/>
            <person name="Guerrero-Gonzalez M.L."/>
            <person name="Marino-Ramirez L."/>
            <person name="Landsman D."/>
            <person name="Rodriguez-Kessler M."/>
            <person name="Delgado-Sanchez P."/>
        </authorList>
    </citation>
    <scope>NUCLEOTIDE SEQUENCE</scope>
    <source>
        <tissue evidence="2">Cladode</tissue>
    </source>
</reference>
<keyword evidence="1" id="KW-0472">Membrane</keyword>
<name>A0A7C8Z519_OPUST</name>
<feature type="transmembrane region" description="Helical" evidence="1">
    <location>
        <begin position="39"/>
        <end position="60"/>
    </location>
</feature>
<proteinExistence type="predicted"/>
<keyword evidence="1" id="KW-0812">Transmembrane</keyword>
<keyword evidence="1" id="KW-1133">Transmembrane helix</keyword>
<dbReference type="EMBL" id="GISG01087818">
    <property type="protein sequence ID" value="MBA4633690.1"/>
    <property type="molecule type" value="Transcribed_RNA"/>
</dbReference>
<accession>A0A7C8Z519</accession>
<evidence type="ECO:0000256" key="1">
    <source>
        <dbReference type="SAM" id="Phobius"/>
    </source>
</evidence>
<organism evidence="2">
    <name type="scientific">Opuntia streptacantha</name>
    <name type="common">Prickly pear cactus</name>
    <name type="synonym">Opuntia cardona</name>
    <dbReference type="NCBI Taxonomy" id="393608"/>
    <lineage>
        <taxon>Eukaryota</taxon>
        <taxon>Viridiplantae</taxon>
        <taxon>Streptophyta</taxon>
        <taxon>Embryophyta</taxon>
        <taxon>Tracheophyta</taxon>
        <taxon>Spermatophyta</taxon>
        <taxon>Magnoliopsida</taxon>
        <taxon>eudicotyledons</taxon>
        <taxon>Gunneridae</taxon>
        <taxon>Pentapetalae</taxon>
        <taxon>Caryophyllales</taxon>
        <taxon>Cactineae</taxon>
        <taxon>Cactaceae</taxon>
        <taxon>Opuntioideae</taxon>
        <taxon>Opuntia</taxon>
    </lineage>
</organism>
<sequence>MEFHQHLHPQIHQLMVIIRTSRLLMLLVLLTDPMGLMDLLWGCVSLGFCCYYLGYFLPFWSSFVRGNRKSSLIMDQKVSLELHLVGLQIKIHYRNTQSRIPAPQGTNFWSMQLLLGDQTSALVGPPWLMRVPPLALTLSSAVAPSRTRSWWGPQMVSQTGICLDRGGLGTCTKGCFRMGRKLR</sequence>
<reference evidence="2" key="1">
    <citation type="journal article" date="2013" name="J. Plant Res.">
        <title>Effect of fungi and light on seed germination of three Opuntia species from semiarid lands of central Mexico.</title>
        <authorList>
            <person name="Delgado-Sanchez P."/>
            <person name="Jimenez-Bremont J.F."/>
            <person name="Guerrero-Gonzalez Mde L."/>
            <person name="Flores J."/>
        </authorList>
    </citation>
    <scope>NUCLEOTIDE SEQUENCE</scope>
    <source>
        <tissue evidence="2">Cladode</tissue>
    </source>
</reference>
<evidence type="ECO:0000313" key="2">
    <source>
        <dbReference type="EMBL" id="MBA4633690.1"/>
    </source>
</evidence>
<protein>
    <submittedName>
        <fullName evidence="2">Uncharacterized protein</fullName>
    </submittedName>
</protein>
<dbReference type="AlphaFoldDB" id="A0A7C8Z519"/>